<dbReference type="EMBL" id="JAIWYP010000016">
    <property type="protein sequence ID" value="KAH3697344.1"/>
    <property type="molecule type" value="Genomic_DNA"/>
</dbReference>
<keyword evidence="2" id="KW-1185">Reference proteome</keyword>
<name>A0A9D4BJS0_DREPO</name>
<dbReference type="AlphaFoldDB" id="A0A9D4BJS0"/>
<evidence type="ECO:0000313" key="1">
    <source>
        <dbReference type="EMBL" id="KAH3697344.1"/>
    </source>
</evidence>
<protein>
    <submittedName>
        <fullName evidence="1">Uncharacterized protein</fullName>
    </submittedName>
</protein>
<dbReference type="Proteomes" id="UP000828390">
    <property type="component" value="Unassembled WGS sequence"/>
</dbReference>
<reference evidence="1" key="1">
    <citation type="journal article" date="2019" name="bioRxiv">
        <title>The Genome of the Zebra Mussel, Dreissena polymorpha: A Resource for Invasive Species Research.</title>
        <authorList>
            <person name="McCartney M.A."/>
            <person name="Auch B."/>
            <person name="Kono T."/>
            <person name="Mallez S."/>
            <person name="Zhang Y."/>
            <person name="Obille A."/>
            <person name="Becker A."/>
            <person name="Abrahante J.E."/>
            <person name="Garbe J."/>
            <person name="Badalamenti J.P."/>
            <person name="Herman A."/>
            <person name="Mangelson H."/>
            <person name="Liachko I."/>
            <person name="Sullivan S."/>
            <person name="Sone E.D."/>
            <person name="Koren S."/>
            <person name="Silverstein K.A.T."/>
            <person name="Beckman K.B."/>
            <person name="Gohl D.M."/>
        </authorList>
    </citation>
    <scope>NUCLEOTIDE SEQUENCE</scope>
    <source>
        <strain evidence="1">Duluth1</strain>
        <tissue evidence="1">Whole animal</tissue>
    </source>
</reference>
<organism evidence="1 2">
    <name type="scientific">Dreissena polymorpha</name>
    <name type="common">Zebra mussel</name>
    <name type="synonym">Mytilus polymorpha</name>
    <dbReference type="NCBI Taxonomy" id="45954"/>
    <lineage>
        <taxon>Eukaryota</taxon>
        <taxon>Metazoa</taxon>
        <taxon>Spiralia</taxon>
        <taxon>Lophotrochozoa</taxon>
        <taxon>Mollusca</taxon>
        <taxon>Bivalvia</taxon>
        <taxon>Autobranchia</taxon>
        <taxon>Heteroconchia</taxon>
        <taxon>Euheterodonta</taxon>
        <taxon>Imparidentia</taxon>
        <taxon>Neoheterodontei</taxon>
        <taxon>Myida</taxon>
        <taxon>Dreissenoidea</taxon>
        <taxon>Dreissenidae</taxon>
        <taxon>Dreissena</taxon>
    </lineage>
</organism>
<comment type="caution">
    <text evidence="1">The sequence shown here is derived from an EMBL/GenBank/DDBJ whole genome shotgun (WGS) entry which is preliminary data.</text>
</comment>
<accession>A0A9D4BJS0</accession>
<proteinExistence type="predicted"/>
<reference evidence="1" key="2">
    <citation type="submission" date="2020-11" db="EMBL/GenBank/DDBJ databases">
        <authorList>
            <person name="McCartney M.A."/>
            <person name="Auch B."/>
            <person name="Kono T."/>
            <person name="Mallez S."/>
            <person name="Becker A."/>
            <person name="Gohl D.M."/>
            <person name="Silverstein K.A.T."/>
            <person name="Koren S."/>
            <person name="Bechman K.B."/>
            <person name="Herman A."/>
            <person name="Abrahante J.E."/>
            <person name="Garbe J."/>
        </authorList>
    </citation>
    <scope>NUCLEOTIDE SEQUENCE</scope>
    <source>
        <strain evidence="1">Duluth1</strain>
        <tissue evidence="1">Whole animal</tissue>
    </source>
</reference>
<evidence type="ECO:0000313" key="2">
    <source>
        <dbReference type="Proteomes" id="UP000828390"/>
    </source>
</evidence>
<sequence>MSGQQSQSRDKLPGSEFHRTGAAYLKLLPECSVFTDGTCNIFEYLNKFLILRRREFCTFWTYVPPVKAILTLYRTVVGGNWFTTLTTRIPDWARVQGHIATYNEKD</sequence>
<gene>
    <name evidence="1" type="ORF">DPMN_084843</name>
</gene>